<gene>
    <name evidence="11" type="ORF">HJG54_14495</name>
</gene>
<dbReference type="InterPro" id="IPR001807">
    <property type="entry name" value="ClC"/>
</dbReference>
<dbReference type="RefSeq" id="WP_316429478.1">
    <property type="nucleotide sequence ID" value="NZ_CP053586.1"/>
</dbReference>
<evidence type="ECO:0000259" key="10">
    <source>
        <dbReference type="PROSITE" id="PS51371"/>
    </source>
</evidence>
<dbReference type="CDD" id="cd00293">
    <property type="entry name" value="USP-like"/>
    <property type="match status" value="2"/>
</dbReference>
<evidence type="ECO:0000256" key="9">
    <source>
        <dbReference type="SAM" id="Phobius"/>
    </source>
</evidence>
<reference evidence="11" key="1">
    <citation type="submission" date="2020-05" db="EMBL/GenBank/DDBJ databases">
        <authorList>
            <person name="Zhu T."/>
            <person name="Keshari N."/>
            <person name="Lu X."/>
        </authorList>
    </citation>
    <scope>NUCLEOTIDE SEQUENCE</scope>
    <source>
        <strain evidence="11">NK1-12</strain>
    </source>
</reference>
<feature type="transmembrane region" description="Helical" evidence="9">
    <location>
        <begin position="235"/>
        <end position="261"/>
    </location>
</feature>
<dbReference type="Pfam" id="PF00582">
    <property type="entry name" value="Usp"/>
    <property type="match status" value="2"/>
</dbReference>
<dbReference type="InterPro" id="IPR046342">
    <property type="entry name" value="CBS_dom_sf"/>
</dbReference>
<feature type="transmembrane region" description="Helical" evidence="9">
    <location>
        <begin position="59"/>
        <end position="78"/>
    </location>
</feature>
<keyword evidence="8" id="KW-0129">CBS domain</keyword>
<dbReference type="AlphaFoldDB" id="A0AA96WG21"/>
<dbReference type="SUPFAM" id="SSF52402">
    <property type="entry name" value="Adenine nucleotide alpha hydrolases-like"/>
    <property type="match status" value="2"/>
</dbReference>
<dbReference type="InterPro" id="IPR006016">
    <property type="entry name" value="UspA"/>
</dbReference>
<dbReference type="SUPFAM" id="SSF54631">
    <property type="entry name" value="CBS-domain pair"/>
    <property type="match status" value="1"/>
</dbReference>
<feature type="transmembrane region" description="Helical" evidence="9">
    <location>
        <begin position="273"/>
        <end position="291"/>
    </location>
</feature>
<evidence type="ECO:0000313" key="11">
    <source>
        <dbReference type="EMBL" id="WNZ23945.1"/>
    </source>
</evidence>
<keyword evidence="6 9" id="KW-0472">Membrane</keyword>
<feature type="transmembrane region" description="Helical" evidence="9">
    <location>
        <begin position="303"/>
        <end position="327"/>
    </location>
</feature>
<feature type="transmembrane region" description="Helical" evidence="9">
    <location>
        <begin position="334"/>
        <end position="356"/>
    </location>
</feature>
<dbReference type="SUPFAM" id="SSF81340">
    <property type="entry name" value="Clc chloride channel"/>
    <property type="match status" value="1"/>
</dbReference>
<feature type="transmembrane region" description="Helical" evidence="9">
    <location>
        <begin position="193"/>
        <end position="215"/>
    </location>
</feature>
<evidence type="ECO:0000256" key="6">
    <source>
        <dbReference type="ARBA" id="ARBA00023136"/>
    </source>
</evidence>
<dbReference type="PANTHER" id="PTHR45711">
    <property type="entry name" value="CHLORIDE CHANNEL PROTEIN"/>
    <property type="match status" value="1"/>
</dbReference>
<evidence type="ECO:0000256" key="1">
    <source>
        <dbReference type="ARBA" id="ARBA00004141"/>
    </source>
</evidence>
<dbReference type="CDD" id="cd01031">
    <property type="entry name" value="EriC"/>
    <property type="match status" value="1"/>
</dbReference>
<keyword evidence="4 9" id="KW-1133">Transmembrane helix</keyword>
<feature type="transmembrane region" description="Helical" evidence="9">
    <location>
        <begin position="376"/>
        <end position="399"/>
    </location>
</feature>
<keyword evidence="7" id="KW-0868">Chloride</keyword>
<evidence type="ECO:0000256" key="3">
    <source>
        <dbReference type="ARBA" id="ARBA00022692"/>
    </source>
</evidence>
<feature type="domain" description="CBS" evidence="10">
    <location>
        <begin position="462"/>
        <end position="518"/>
    </location>
</feature>
<dbReference type="Pfam" id="PF00571">
    <property type="entry name" value="CBS"/>
    <property type="match status" value="2"/>
</dbReference>
<dbReference type="InterPro" id="IPR000644">
    <property type="entry name" value="CBS_dom"/>
</dbReference>
<dbReference type="PROSITE" id="PS51371">
    <property type="entry name" value="CBS"/>
    <property type="match status" value="2"/>
</dbReference>
<dbReference type="PRINTS" id="PR00762">
    <property type="entry name" value="CLCHANNEL"/>
</dbReference>
<feature type="transmembrane region" description="Helical" evidence="9">
    <location>
        <begin position="157"/>
        <end position="181"/>
    </location>
</feature>
<dbReference type="EMBL" id="CP053586">
    <property type="protein sequence ID" value="WNZ23945.1"/>
    <property type="molecule type" value="Genomic_DNA"/>
</dbReference>
<dbReference type="Gene3D" id="3.40.50.12370">
    <property type="match status" value="1"/>
</dbReference>
<dbReference type="GO" id="GO:0005247">
    <property type="term" value="F:voltage-gated chloride channel activity"/>
    <property type="evidence" value="ECO:0007669"/>
    <property type="project" value="TreeGrafter"/>
</dbReference>
<dbReference type="Pfam" id="PF00654">
    <property type="entry name" value="Voltage_CLC"/>
    <property type="match status" value="1"/>
</dbReference>
<dbReference type="Gene3D" id="1.10.3080.10">
    <property type="entry name" value="Clc chloride channel"/>
    <property type="match status" value="1"/>
</dbReference>
<evidence type="ECO:0000256" key="2">
    <source>
        <dbReference type="ARBA" id="ARBA00022448"/>
    </source>
</evidence>
<feature type="transmembrane region" description="Helical" evidence="9">
    <location>
        <begin position="104"/>
        <end position="126"/>
    </location>
</feature>
<feature type="domain" description="CBS" evidence="10">
    <location>
        <begin position="526"/>
        <end position="584"/>
    </location>
</feature>
<feature type="transmembrane region" description="Helical" evidence="9">
    <location>
        <begin position="406"/>
        <end position="423"/>
    </location>
</feature>
<dbReference type="PANTHER" id="PTHR45711:SF10">
    <property type="entry name" value="CHLORIDE CHANNEL PROTEIN"/>
    <property type="match status" value="1"/>
</dbReference>
<sequence length="879" mass="94059">MWRFSLPARYRHLWVGSKRFAIFEACVIGIVSGLAAVLLKQGIGWLGGWRVQLSHQMPAWVVLPLIGLVGGVLSGWLIERLAPEAAGSGIPQVKAALANVPIALNLRVAIVKMFSVMIALGSGLALGRQGPTVQVGAALAGQLSQWLPTSPEYRRQLIAAGAAAGLAAGFNAPIAGVLFVVEEFLQDFSGLTLGTAILASFIGAVVSRLLGGQGLSLNPAMTDSVVNFSLQDVPFFLILGLLAGSLGAVFSQGLFVSLAFYRRVLRWRLPWKVGLAGLVSGLVVILLPDSFRDNTGLQEFVSMGSATLLFTLLAFAVKFLLTLIAYGAGAPGGLFAPALLLGAALGHVVGVAATLLELWVGMPLGVPAGVSAPTTYALAGMGAFFSAVTRGPITAIVIVFEITMDFNLVLPLMIGSVVAYLISDRVASGSIYTRLLAWNGIHLEKPMASAGPWSELTAADLMQRRVETLASSMTLEEAIQAFSRSHHRGFPVVDEGKLVGIVTQTDLADMSRRPAKAESVTLADIMTPQPVTVSPDDPLTQVLYLLNRFNLSRLPVTEGHKLVGIITRADIIRAEADQVNGGAKPFGPRPEPSYLVYQTRAPATGTGRLLVPLSNPETAPILLQLAAVIARERHYELECLQVISIPRSQSPAEAPVRTTKSRRLLKQAEQLGQRYDIPVHTQIRVAHDPAYAILETIKERHIDLILMGWKGSTSTPGRIFGNIVDTVIRQAACEVMLVKLQEPVRFNHWLIPIAGGPNAQEALRLLPALVKLGQESKVKVCQVFEQRPKAEELAHLHAVIADLETHLNCPVGVCPAWGNSVPEAVLQVAAQQNCDVIMLGASREGLLQQVIKGNIPEAITRDSRCSVILVRDAITTPTD</sequence>
<organism evidence="11">
    <name type="scientific">Leptolyngbya sp. NK1-12</name>
    <dbReference type="NCBI Taxonomy" id="2547451"/>
    <lineage>
        <taxon>Bacteria</taxon>
        <taxon>Bacillati</taxon>
        <taxon>Cyanobacteriota</taxon>
        <taxon>Cyanophyceae</taxon>
        <taxon>Leptolyngbyales</taxon>
        <taxon>Leptolyngbyaceae</taxon>
        <taxon>Leptolyngbya group</taxon>
        <taxon>Leptolyngbya</taxon>
    </lineage>
</organism>
<keyword evidence="3 9" id="KW-0812">Transmembrane</keyword>
<dbReference type="SMART" id="SM00116">
    <property type="entry name" value="CBS"/>
    <property type="match status" value="2"/>
</dbReference>
<dbReference type="InterPro" id="IPR014743">
    <property type="entry name" value="Cl-channel_core"/>
</dbReference>
<keyword evidence="5" id="KW-0406">Ion transport</keyword>
<keyword evidence="2" id="KW-0813">Transport</keyword>
<evidence type="ECO:0000256" key="5">
    <source>
        <dbReference type="ARBA" id="ARBA00023065"/>
    </source>
</evidence>
<name>A0AA96WG21_9CYAN</name>
<evidence type="ECO:0000256" key="4">
    <source>
        <dbReference type="ARBA" id="ARBA00022989"/>
    </source>
</evidence>
<dbReference type="Gene3D" id="3.10.580.10">
    <property type="entry name" value="CBS-domain"/>
    <property type="match status" value="1"/>
</dbReference>
<dbReference type="GO" id="GO:0005886">
    <property type="term" value="C:plasma membrane"/>
    <property type="evidence" value="ECO:0007669"/>
    <property type="project" value="TreeGrafter"/>
</dbReference>
<feature type="transmembrane region" description="Helical" evidence="9">
    <location>
        <begin position="20"/>
        <end position="39"/>
    </location>
</feature>
<comment type="subcellular location">
    <subcellularLocation>
        <location evidence="1">Membrane</location>
        <topology evidence="1">Multi-pass membrane protein</topology>
    </subcellularLocation>
</comment>
<accession>A0AA96WG21</accession>
<evidence type="ECO:0000256" key="7">
    <source>
        <dbReference type="ARBA" id="ARBA00023214"/>
    </source>
</evidence>
<protein>
    <submittedName>
        <fullName evidence="11">Universal stress protein</fullName>
    </submittedName>
</protein>
<evidence type="ECO:0000256" key="8">
    <source>
        <dbReference type="PROSITE-ProRule" id="PRU00703"/>
    </source>
</evidence>
<proteinExistence type="predicted"/>